<dbReference type="Proteomes" id="UP001470230">
    <property type="component" value="Unassembled WGS sequence"/>
</dbReference>
<dbReference type="Pfam" id="PF14310">
    <property type="entry name" value="Fn3-like"/>
    <property type="match status" value="1"/>
</dbReference>
<name>A0ABR2L7Z6_9EUKA</name>
<evidence type="ECO:0000256" key="3">
    <source>
        <dbReference type="ARBA" id="ARBA00012744"/>
    </source>
</evidence>
<dbReference type="SMART" id="SM01217">
    <property type="entry name" value="Fn3_like"/>
    <property type="match status" value="1"/>
</dbReference>
<dbReference type="SUPFAM" id="SSF52279">
    <property type="entry name" value="Beta-D-glucan exohydrolase, C-terminal domain"/>
    <property type="match status" value="1"/>
</dbReference>
<evidence type="ECO:0000256" key="5">
    <source>
        <dbReference type="ARBA" id="ARBA00023295"/>
    </source>
</evidence>
<comment type="caution">
    <text evidence="7">The sequence shown here is derived from an EMBL/GenBank/DDBJ whole genome shotgun (WGS) entry which is preliminary data.</text>
</comment>
<evidence type="ECO:0000313" key="7">
    <source>
        <dbReference type="EMBL" id="KAK8899489.1"/>
    </source>
</evidence>
<dbReference type="InterPro" id="IPR017853">
    <property type="entry name" value="GH"/>
</dbReference>
<comment type="similarity">
    <text evidence="2">Belongs to the glycosyl hydrolase 3 family.</text>
</comment>
<keyword evidence="8" id="KW-1185">Reference proteome</keyword>
<reference evidence="7 8" key="1">
    <citation type="submission" date="2024-04" db="EMBL/GenBank/DDBJ databases">
        <title>Tritrichomonas musculus Genome.</title>
        <authorList>
            <person name="Alves-Ferreira E."/>
            <person name="Grigg M."/>
            <person name="Lorenzi H."/>
            <person name="Galac M."/>
        </authorList>
    </citation>
    <scope>NUCLEOTIDE SEQUENCE [LARGE SCALE GENOMIC DNA]</scope>
    <source>
        <strain evidence="7 8">EAF2021</strain>
    </source>
</reference>
<dbReference type="PANTHER" id="PTHR42715:SF10">
    <property type="entry name" value="BETA-GLUCOSIDASE"/>
    <property type="match status" value="1"/>
</dbReference>
<dbReference type="Gene3D" id="2.60.40.10">
    <property type="entry name" value="Immunoglobulins"/>
    <property type="match status" value="1"/>
</dbReference>
<dbReference type="InterPro" id="IPR036962">
    <property type="entry name" value="Glyco_hydro_3_N_sf"/>
</dbReference>
<dbReference type="SUPFAM" id="SSF51445">
    <property type="entry name" value="(Trans)glycosidases"/>
    <property type="match status" value="1"/>
</dbReference>
<dbReference type="InterPro" id="IPR001764">
    <property type="entry name" value="Glyco_hydro_3_N"/>
</dbReference>
<feature type="domain" description="Fibronectin type III-like" evidence="6">
    <location>
        <begin position="599"/>
        <end position="669"/>
    </location>
</feature>
<comment type="catalytic activity">
    <reaction evidence="1">
        <text>Hydrolysis of terminal, non-reducing beta-D-glucosyl residues with release of beta-D-glucose.</text>
        <dbReference type="EC" id="3.2.1.21"/>
    </reaction>
</comment>
<keyword evidence="4" id="KW-0378">Hydrolase</keyword>
<dbReference type="InterPro" id="IPR013783">
    <property type="entry name" value="Ig-like_fold"/>
</dbReference>
<sequence>MDASEIIENMSLDQKAIFVSGNDYWHLESDEKLGLPRIMITDGPHGLRKQRSDKKTSDGIGLGNSVPATCFPPASTSACSWDEDLLAEEGRAIAEECLKEEVSVLLGPGTNIKRSPLSGRNFEYFSEDPLLSGKMSSGFINGVQSKGIGTSLKHFACNSQEAFRMMIDEVVDERTIREIYFPAFEIAIKESQPWTIMNSYNKVNGIYSSQNEWLLDHVARKEWGFKGLFVTDWGASVDRILGLKAGTDLEMPNPGDFNKQIIIEAVKNGILDETVLNERVKNVLDLILKSKKTLELRRSNDDCQCDYEEHHKIAQKVAENSMVLLKNENDILPIKKGQKIAIIGEMAKIPRFQGAGSSVINPTKLSNAFDELVSIGCDVAYAQGYVRNSSGKQEKDEKLLAEAIDLSKSCDVVIVFVGLTEEIEGEGYDKLDINLPKSHNILVSEIAKVNKNTVVVLAGGSVVCMPWINDVKSVLNSGLGGQAGGLAVANILTGKVNPSGKTAETYPLDLSDTPTFGNFPGVPVVAEHKESVFVGYRFYDTAQKEVLFPFGHGLSYTKFEYSDINIKLNGSENLNDIKDTDVLDISFKIKNVGDFDGAEVAQVYVSDKESTVFRPIKELRAFKKVFLKVGEVKEISLHLDKRSFAYYNVNIHDWHVETGEFEVLIGSSSRDIKLKQTVTVKSTVTADIPDYRETAPDYYAANIQSVGDDQWTAVYGRELPPRERDPSKRIDLNCCLNDARNTKWGARICRLIEKQMSGMGSGSNAEGEGKMLAAMALQIPIRNFVSMSMGAFSPKQAEGLLKILNDDESSFSGFNSIFWRLGRTLVKLPKLLKSI</sequence>
<dbReference type="InterPro" id="IPR002772">
    <property type="entry name" value="Glyco_hydro_3_C"/>
</dbReference>
<evidence type="ECO:0000256" key="4">
    <source>
        <dbReference type="ARBA" id="ARBA00022801"/>
    </source>
</evidence>
<dbReference type="PRINTS" id="PR00133">
    <property type="entry name" value="GLHYDRLASE3"/>
</dbReference>
<keyword evidence="5" id="KW-0326">Glycosidase</keyword>
<accession>A0ABR2L7Z6</accession>
<dbReference type="PANTHER" id="PTHR42715">
    <property type="entry name" value="BETA-GLUCOSIDASE"/>
    <property type="match status" value="1"/>
</dbReference>
<protein>
    <recommendedName>
        <fullName evidence="3">beta-glucosidase</fullName>
        <ecNumber evidence="3">3.2.1.21</ecNumber>
    </recommendedName>
</protein>
<evidence type="ECO:0000256" key="2">
    <source>
        <dbReference type="ARBA" id="ARBA00005336"/>
    </source>
</evidence>
<dbReference type="Pfam" id="PF01915">
    <property type="entry name" value="Glyco_hydro_3_C"/>
    <property type="match status" value="1"/>
</dbReference>
<dbReference type="InterPro" id="IPR036881">
    <property type="entry name" value="Glyco_hydro_3_C_sf"/>
</dbReference>
<proteinExistence type="inferred from homology"/>
<dbReference type="InterPro" id="IPR050288">
    <property type="entry name" value="Cellulose_deg_GH3"/>
</dbReference>
<gene>
    <name evidence="7" type="ORF">M9Y10_001805</name>
</gene>
<evidence type="ECO:0000313" key="8">
    <source>
        <dbReference type="Proteomes" id="UP001470230"/>
    </source>
</evidence>
<organism evidence="7 8">
    <name type="scientific">Tritrichomonas musculus</name>
    <dbReference type="NCBI Taxonomy" id="1915356"/>
    <lineage>
        <taxon>Eukaryota</taxon>
        <taxon>Metamonada</taxon>
        <taxon>Parabasalia</taxon>
        <taxon>Tritrichomonadida</taxon>
        <taxon>Tritrichomonadidae</taxon>
        <taxon>Tritrichomonas</taxon>
    </lineage>
</organism>
<evidence type="ECO:0000256" key="1">
    <source>
        <dbReference type="ARBA" id="ARBA00000448"/>
    </source>
</evidence>
<evidence type="ECO:0000259" key="6">
    <source>
        <dbReference type="SMART" id="SM01217"/>
    </source>
</evidence>
<dbReference type="InterPro" id="IPR026891">
    <property type="entry name" value="Fn3-like"/>
</dbReference>
<dbReference type="Gene3D" id="3.20.20.300">
    <property type="entry name" value="Glycoside hydrolase, family 3, N-terminal domain"/>
    <property type="match status" value="1"/>
</dbReference>
<dbReference type="EC" id="3.2.1.21" evidence="3"/>
<dbReference type="EMBL" id="JAPFFF010000001">
    <property type="protein sequence ID" value="KAK8899489.1"/>
    <property type="molecule type" value="Genomic_DNA"/>
</dbReference>
<dbReference type="Pfam" id="PF00933">
    <property type="entry name" value="Glyco_hydro_3"/>
    <property type="match status" value="1"/>
</dbReference>
<dbReference type="Gene3D" id="3.40.50.1700">
    <property type="entry name" value="Glycoside hydrolase family 3 C-terminal domain"/>
    <property type="match status" value="1"/>
</dbReference>